<accession>A0A4Y8SEY4</accession>
<reference evidence="1 2" key="1">
    <citation type="journal article" date="2017" name="Int. J. Syst. Evol. Microbiol.">
        <title>Mucilaginibacterpsychrotolerans sp. nov., isolated from peatlands.</title>
        <authorList>
            <person name="Deng Y."/>
            <person name="Shen L."/>
            <person name="Xu B."/>
            <person name="Liu Y."/>
            <person name="Gu Z."/>
            <person name="Liu H."/>
            <person name="Zhou Y."/>
        </authorList>
    </citation>
    <scope>NUCLEOTIDE SEQUENCE [LARGE SCALE GENOMIC DNA]</scope>
    <source>
        <strain evidence="1 2">NH7-4</strain>
    </source>
</reference>
<dbReference type="EMBL" id="SOZE01000010">
    <property type="protein sequence ID" value="TFF37472.1"/>
    <property type="molecule type" value="Genomic_DNA"/>
</dbReference>
<gene>
    <name evidence="1" type="ORF">E2R66_11740</name>
</gene>
<organism evidence="1 2">
    <name type="scientific">Mucilaginibacter psychrotolerans</name>
    <dbReference type="NCBI Taxonomy" id="1524096"/>
    <lineage>
        <taxon>Bacteria</taxon>
        <taxon>Pseudomonadati</taxon>
        <taxon>Bacteroidota</taxon>
        <taxon>Sphingobacteriia</taxon>
        <taxon>Sphingobacteriales</taxon>
        <taxon>Sphingobacteriaceae</taxon>
        <taxon>Mucilaginibacter</taxon>
    </lineage>
</organism>
<dbReference type="InterPro" id="IPR025455">
    <property type="entry name" value="DUF4276"/>
</dbReference>
<protein>
    <submittedName>
        <fullName evidence="1">DUF4276 family protein</fullName>
    </submittedName>
</protein>
<sequence length="218" mass="24991">MKRLVFLVEGDTEVIFINQHVIPYLYKDGFKNAMHAQKIITNRQLNKKGGNISYEYLKNDIGRILAQGNVIITTFLDFFRLPNNFPGYSNNANDISIIENMILEEFGDLIIPYIQKHEMEALMYSGMDGFKIVVDDEKKLSRLQEIINKYENPEEINTSPQGAPSKRLIEIFKYDKVLEAEMILEALGIEVIIQKCPGLSAWLQKLKAALMKDNTEGL</sequence>
<evidence type="ECO:0000313" key="2">
    <source>
        <dbReference type="Proteomes" id="UP000297540"/>
    </source>
</evidence>
<evidence type="ECO:0000313" key="1">
    <source>
        <dbReference type="EMBL" id="TFF37472.1"/>
    </source>
</evidence>
<dbReference type="Proteomes" id="UP000297540">
    <property type="component" value="Unassembled WGS sequence"/>
</dbReference>
<dbReference type="AlphaFoldDB" id="A0A4Y8SEY4"/>
<proteinExistence type="predicted"/>
<dbReference type="RefSeq" id="WP_133231032.1">
    <property type="nucleotide sequence ID" value="NZ_SOZE01000010.1"/>
</dbReference>
<name>A0A4Y8SEY4_9SPHI</name>
<keyword evidence="2" id="KW-1185">Reference proteome</keyword>
<comment type="caution">
    <text evidence="1">The sequence shown here is derived from an EMBL/GenBank/DDBJ whole genome shotgun (WGS) entry which is preliminary data.</text>
</comment>
<dbReference type="OrthoDB" id="9801478at2"/>
<dbReference type="Pfam" id="PF14103">
    <property type="entry name" value="DUF4276"/>
    <property type="match status" value="1"/>
</dbReference>